<evidence type="ECO:0000256" key="6">
    <source>
        <dbReference type="ARBA" id="ARBA00022989"/>
    </source>
</evidence>
<sequence>MERESSLKFQAPCMPRYRTFVSEDAGPNTLVATVLAKDPDGDGITYKITTGNDEGNFVIDSQKDLRPTEQLRDVVEHEICGPTWTKGMSVLKYQIRKDFSIYKVFCGTNCEAATLALLAIVQTVLLRDESFWIGSSGSELQQQSNGDMTTVAPAAVSEDKEDVISLIRLRSSPPPRLQGVEYVLNVTATDDNASGGPQALASTAQVIVGVDDVNNNKPVFEQERLASMTLISFLASPSYIISTFGAAAASRASGQHSVDQDGKRKRQKHREVRDEPNGTQVDLETRRRQGKNGPAGFPKACGTSVLLSDTKKKPPKKHELRTKEKNCQQYRESTSVLENQPAGSFVLQVHAVDADEGSNGRVTYGFMHKDSTVPAFSIHPDTGVIVTARKFDRERQREYAVTVTATDQAADPLIGICQLNILILDQNDNSPKFENLRYEYFLREDTMIGTSFLRVAAHDDDFGSNAAVTYTMSGEQPEYLRVNPLTGWVYVNQPISQRTYITREIVATDGGNKSSSVELAVTITNVKNQPPQWEKDTYSVVIPENTVRDTPVVTIKATSPLGDPRVTYNLEDGMVPETNMPVRFYLTPNREDGSASILVAEPLDYETTRNFILRVRAQNVAAVPLAAFTTVYVNVTDVNDNVPFFTSSIYEASVTEGAESGTLIFQVSANDLDLGLNGKISYSLLEDRSGDHKYFRIDSELGFIYSQAVFDRETKSSYLLEVQSVDGWESSRPGKHGQPNSEFLLPKNKAKLLRPGLICKSNKSDTAYVRVFISDVNDNKPVFAQASYEVDVDEDADVGFAILTVSANDGDEGGNAKLRYQITSGNTGGVFDVEPEVGTIFIAQPLDYEQNKSVA</sequence>
<dbReference type="FunFam" id="2.60.40.60:FF:000136">
    <property type="entry name" value="Neural-cadherin"/>
    <property type="match status" value="1"/>
</dbReference>
<dbReference type="Pfam" id="PF00028">
    <property type="entry name" value="Cadherin"/>
    <property type="match status" value="5"/>
</dbReference>
<feature type="domain" description="Cadherin" evidence="11">
    <location>
        <begin position="534"/>
        <end position="645"/>
    </location>
</feature>
<evidence type="ECO:0000259" key="11">
    <source>
        <dbReference type="PROSITE" id="PS50268"/>
    </source>
</evidence>
<dbReference type="AlphaFoldDB" id="A0A315V1K2"/>
<feature type="domain" description="Cadherin" evidence="11">
    <location>
        <begin position="13"/>
        <end position="220"/>
    </location>
</feature>
<name>A0A315V1K2_GAMAF</name>
<dbReference type="FunFam" id="2.60.40.60:FF:000020">
    <property type="entry name" value="Dachsous cadherin-related 1b"/>
    <property type="match status" value="1"/>
</dbReference>
<dbReference type="PRINTS" id="PR00205">
    <property type="entry name" value="CADHERIN"/>
</dbReference>
<evidence type="ECO:0000256" key="9">
    <source>
        <dbReference type="PROSITE-ProRule" id="PRU00043"/>
    </source>
</evidence>
<reference evidence="12 13" key="1">
    <citation type="journal article" date="2018" name="G3 (Bethesda)">
        <title>A High-Quality Reference Genome for the Invasive Mosquitofish Gambusia affinis Using a Chicago Library.</title>
        <authorList>
            <person name="Hoffberg S.L."/>
            <person name="Troendle N.J."/>
            <person name="Glenn T.C."/>
            <person name="Mahmud O."/>
            <person name="Louha S."/>
            <person name="Chalopin D."/>
            <person name="Bennetzen J.L."/>
            <person name="Mauricio R."/>
        </authorList>
    </citation>
    <scope>NUCLEOTIDE SEQUENCE [LARGE SCALE GENOMIC DNA]</scope>
    <source>
        <strain evidence="12">NE01/NJP1002.9</strain>
        <tissue evidence="12">Muscle</tissue>
    </source>
</reference>
<organism evidence="12 13">
    <name type="scientific">Gambusia affinis</name>
    <name type="common">Western mosquitofish</name>
    <name type="synonym">Heterandria affinis</name>
    <dbReference type="NCBI Taxonomy" id="33528"/>
    <lineage>
        <taxon>Eukaryota</taxon>
        <taxon>Metazoa</taxon>
        <taxon>Chordata</taxon>
        <taxon>Craniata</taxon>
        <taxon>Vertebrata</taxon>
        <taxon>Euteleostomi</taxon>
        <taxon>Actinopterygii</taxon>
        <taxon>Neopterygii</taxon>
        <taxon>Teleostei</taxon>
        <taxon>Neoteleostei</taxon>
        <taxon>Acanthomorphata</taxon>
        <taxon>Ovalentaria</taxon>
        <taxon>Atherinomorphae</taxon>
        <taxon>Cyprinodontiformes</taxon>
        <taxon>Poeciliidae</taxon>
        <taxon>Poeciliinae</taxon>
        <taxon>Gambusia</taxon>
    </lineage>
</organism>
<feature type="domain" description="Cadherin" evidence="11">
    <location>
        <begin position="784"/>
        <end position="852"/>
    </location>
</feature>
<evidence type="ECO:0000256" key="10">
    <source>
        <dbReference type="SAM" id="MobiDB-lite"/>
    </source>
</evidence>
<dbReference type="InterPro" id="IPR020894">
    <property type="entry name" value="Cadherin_CS"/>
</dbReference>
<comment type="subcellular location">
    <subcellularLocation>
        <location evidence="1">Membrane</location>
    </subcellularLocation>
</comment>
<dbReference type="CDD" id="cd11304">
    <property type="entry name" value="Cadherin_repeat"/>
    <property type="match status" value="6"/>
</dbReference>
<evidence type="ECO:0000313" key="13">
    <source>
        <dbReference type="Proteomes" id="UP000250572"/>
    </source>
</evidence>
<evidence type="ECO:0000256" key="4">
    <source>
        <dbReference type="ARBA" id="ARBA00022837"/>
    </source>
</evidence>
<dbReference type="GO" id="GO:0005509">
    <property type="term" value="F:calcium ion binding"/>
    <property type="evidence" value="ECO:0007669"/>
    <property type="project" value="UniProtKB-UniRule"/>
</dbReference>
<dbReference type="GO" id="GO:0009653">
    <property type="term" value="P:anatomical structure morphogenesis"/>
    <property type="evidence" value="ECO:0007669"/>
    <property type="project" value="UniProtKB-ARBA"/>
</dbReference>
<dbReference type="GO" id="GO:0007156">
    <property type="term" value="P:homophilic cell adhesion via plasma membrane adhesion molecules"/>
    <property type="evidence" value="ECO:0007669"/>
    <property type="project" value="InterPro"/>
</dbReference>
<keyword evidence="8" id="KW-0325">Glycoprotein</keyword>
<feature type="domain" description="Cadherin" evidence="11">
    <location>
        <begin position="434"/>
        <end position="533"/>
    </location>
</feature>
<dbReference type="Proteomes" id="UP000250572">
    <property type="component" value="Unassembled WGS sequence"/>
</dbReference>
<keyword evidence="4 9" id="KW-0106">Calcium</keyword>
<dbReference type="SMART" id="SM00112">
    <property type="entry name" value="CA"/>
    <property type="match status" value="5"/>
</dbReference>
<protein>
    <recommendedName>
        <fullName evidence="11">Cadherin domain-containing protein</fullName>
    </recommendedName>
</protein>
<evidence type="ECO:0000256" key="8">
    <source>
        <dbReference type="ARBA" id="ARBA00023180"/>
    </source>
</evidence>
<dbReference type="PANTHER" id="PTHR24025:SF31">
    <property type="entry name" value="NEURAL-CADHERIN"/>
    <property type="match status" value="1"/>
</dbReference>
<keyword evidence="3" id="KW-0677">Repeat</keyword>
<dbReference type="EMBL" id="NHOQ01002365">
    <property type="protein sequence ID" value="PWA17325.1"/>
    <property type="molecule type" value="Genomic_DNA"/>
</dbReference>
<evidence type="ECO:0000256" key="2">
    <source>
        <dbReference type="ARBA" id="ARBA00022692"/>
    </source>
</evidence>
<feature type="region of interest" description="Disordered" evidence="10">
    <location>
        <begin position="251"/>
        <end position="323"/>
    </location>
</feature>
<keyword evidence="6" id="KW-1133">Transmembrane helix</keyword>
<evidence type="ECO:0000256" key="3">
    <source>
        <dbReference type="ARBA" id="ARBA00022737"/>
    </source>
</evidence>
<gene>
    <name evidence="12" type="ORF">CCH79_00014407</name>
</gene>
<dbReference type="FunFam" id="2.60.40.60:FF:000035">
    <property type="entry name" value="Protocadherin Fat 3"/>
    <property type="match status" value="1"/>
</dbReference>
<comment type="caution">
    <text evidence="12">The sequence shown here is derived from an EMBL/GenBank/DDBJ whole genome shotgun (WGS) entry which is preliminary data.</text>
</comment>
<evidence type="ECO:0000313" key="12">
    <source>
        <dbReference type="EMBL" id="PWA17325.1"/>
    </source>
</evidence>
<dbReference type="SUPFAM" id="SSF49313">
    <property type="entry name" value="Cadherin-like"/>
    <property type="match status" value="6"/>
</dbReference>
<dbReference type="FunFam" id="2.60.40.60:FF:000196">
    <property type="entry name" value="Si:dkey-22o22.2"/>
    <property type="match status" value="1"/>
</dbReference>
<dbReference type="GO" id="GO:0005911">
    <property type="term" value="C:cell-cell junction"/>
    <property type="evidence" value="ECO:0007669"/>
    <property type="project" value="TreeGrafter"/>
</dbReference>
<dbReference type="Gene3D" id="2.60.40.60">
    <property type="entry name" value="Cadherins"/>
    <property type="match status" value="7"/>
</dbReference>
<keyword evidence="2" id="KW-0812">Transmembrane</keyword>
<dbReference type="PROSITE" id="PS00232">
    <property type="entry name" value="CADHERIN_1"/>
    <property type="match status" value="3"/>
</dbReference>
<dbReference type="GO" id="GO:0005886">
    <property type="term" value="C:plasma membrane"/>
    <property type="evidence" value="ECO:0007669"/>
    <property type="project" value="InterPro"/>
</dbReference>
<dbReference type="InterPro" id="IPR002126">
    <property type="entry name" value="Cadherin-like_dom"/>
</dbReference>
<evidence type="ECO:0000256" key="1">
    <source>
        <dbReference type="ARBA" id="ARBA00004370"/>
    </source>
</evidence>
<dbReference type="PROSITE" id="PS50268">
    <property type="entry name" value="CADHERIN_2"/>
    <property type="match status" value="6"/>
</dbReference>
<accession>A0A315V1K2</accession>
<feature type="domain" description="Cadherin" evidence="11">
    <location>
        <begin position="646"/>
        <end position="783"/>
    </location>
</feature>
<keyword evidence="13" id="KW-1185">Reference proteome</keyword>
<keyword evidence="7" id="KW-0472">Membrane</keyword>
<keyword evidence="5" id="KW-0130">Cell adhesion</keyword>
<dbReference type="FunFam" id="2.60.40.60:FF:000125">
    <property type="entry name" value="Neural-cadherin"/>
    <property type="match status" value="1"/>
</dbReference>
<evidence type="ECO:0000256" key="7">
    <source>
        <dbReference type="ARBA" id="ARBA00023136"/>
    </source>
</evidence>
<feature type="domain" description="Cadherin" evidence="11">
    <location>
        <begin position="328"/>
        <end position="433"/>
    </location>
</feature>
<dbReference type="InterPro" id="IPR015919">
    <property type="entry name" value="Cadherin-like_sf"/>
</dbReference>
<dbReference type="PANTHER" id="PTHR24025">
    <property type="entry name" value="DESMOGLEIN FAMILY MEMBER"/>
    <property type="match status" value="1"/>
</dbReference>
<dbReference type="InterPro" id="IPR050971">
    <property type="entry name" value="Cadherin-domain_protein"/>
</dbReference>
<proteinExistence type="predicted"/>
<evidence type="ECO:0000256" key="5">
    <source>
        <dbReference type="ARBA" id="ARBA00022889"/>
    </source>
</evidence>